<reference evidence="1" key="2">
    <citation type="journal article" date="2022" name="New Phytol.">
        <title>Evolutionary transition to the ectomycorrhizal habit in the genomes of a hyperdiverse lineage of mushroom-forming fungi.</title>
        <authorList>
            <person name="Looney B."/>
            <person name="Miyauchi S."/>
            <person name="Morin E."/>
            <person name="Drula E."/>
            <person name="Courty P.E."/>
            <person name="Kohler A."/>
            <person name="Kuo A."/>
            <person name="LaButti K."/>
            <person name="Pangilinan J."/>
            <person name="Lipzen A."/>
            <person name="Riley R."/>
            <person name="Andreopoulos W."/>
            <person name="He G."/>
            <person name="Johnson J."/>
            <person name="Nolan M."/>
            <person name="Tritt A."/>
            <person name="Barry K.W."/>
            <person name="Grigoriev I.V."/>
            <person name="Nagy L.G."/>
            <person name="Hibbett D."/>
            <person name="Henrissat B."/>
            <person name="Matheny P.B."/>
            <person name="Labbe J."/>
            <person name="Martin F.M."/>
        </authorList>
    </citation>
    <scope>NUCLEOTIDE SEQUENCE</scope>
    <source>
        <strain evidence="1">EC-137</strain>
    </source>
</reference>
<reference evidence="1" key="1">
    <citation type="submission" date="2021-02" db="EMBL/GenBank/DDBJ databases">
        <authorList>
            <consortium name="DOE Joint Genome Institute"/>
            <person name="Ahrendt S."/>
            <person name="Looney B.P."/>
            <person name="Miyauchi S."/>
            <person name="Morin E."/>
            <person name="Drula E."/>
            <person name="Courty P.E."/>
            <person name="Chicoki N."/>
            <person name="Fauchery L."/>
            <person name="Kohler A."/>
            <person name="Kuo A."/>
            <person name="Labutti K."/>
            <person name="Pangilinan J."/>
            <person name="Lipzen A."/>
            <person name="Riley R."/>
            <person name="Andreopoulos W."/>
            <person name="He G."/>
            <person name="Johnson J."/>
            <person name="Barry K.W."/>
            <person name="Grigoriev I.V."/>
            <person name="Nagy L."/>
            <person name="Hibbett D."/>
            <person name="Henrissat B."/>
            <person name="Matheny P.B."/>
            <person name="Labbe J."/>
            <person name="Martin F."/>
        </authorList>
    </citation>
    <scope>NUCLEOTIDE SEQUENCE</scope>
    <source>
        <strain evidence="1">EC-137</strain>
    </source>
</reference>
<dbReference type="Proteomes" id="UP000814128">
    <property type="component" value="Unassembled WGS sequence"/>
</dbReference>
<sequence length="266" mass="28759">MASSDVIRLYDLTRNIEDLAARPYSSNILRTRLVHPLYHLRAPLTHSLLRLALNIKGIAYKTVWLSAADIEPEAIKAGALPTSERAGKPVYTVPFVVDPSTGRAVSDSPKIAAYLDAQYPDTPTLGPSGSEAEVHAVELAGKVLGALRALFFTAVGPTLPQPTWAHIYKRFGAELEKLDSGPESRDAAIAAALQALAGIKGQVGRGPFIGGRQPSWADTMLAGNLWSLRIAFGEGSEIWKAIVEAHGGRWGAYMREFEERGWFSVA</sequence>
<accession>A0ACB8QNP4</accession>
<name>A0ACB8QNP4_9AGAM</name>
<gene>
    <name evidence="1" type="ORF">K488DRAFT_69990</name>
</gene>
<protein>
    <submittedName>
        <fullName evidence="1">Uncharacterized protein</fullName>
    </submittedName>
</protein>
<dbReference type="EMBL" id="MU273523">
    <property type="protein sequence ID" value="KAI0033297.1"/>
    <property type="molecule type" value="Genomic_DNA"/>
</dbReference>
<evidence type="ECO:0000313" key="1">
    <source>
        <dbReference type="EMBL" id="KAI0033297.1"/>
    </source>
</evidence>
<evidence type="ECO:0000313" key="2">
    <source>
        <dbReference type="Proteomes" id="UP000814128"/>
    </source>
</evidence>
<keyword evidence="2" id="KW-1185">Reference proteome</keyword>
<comment type="caution">
    <text evidence="1">The sequence shown here is derived from an EMBL/GenBank/DDBJ whole genome shotgun (WGS) entry which is preliminary data.</text>
</comment>
<proteinExistence type="predicted"/>
<organism evidence="1 2">
    <name type="scientific">Vararia minispora EC-137</name>
    <dbReference type="NCBI Taxonomy" id="1314806"/>
    <lineage>
        <taxon>Eukaryota</taxon>
        <taxon>Fungi</taxon>
        <taxon>Dikarya</taxon>
        <taxon>Basidiomycota</taxon>
        <taxon>Agaricomycotina</taxon>
        <taxon>Agaricomycetes</taxon>
        <taxon>Russulales</taxon>
        <taxon>Lachnocladiaceae</taxon>
        <taxon>Vararia</taxon>
    </lineage>
</organism>